<name>A0A494G8X3_SOLLC</name>
<evidence type="ECO:0000313" key="2">
    <source>
        <dbReference type="Proteomes" id="UP000004994"/>
    </source>
</evidence>
<reference evidence="1" key="1">
    <citation type="journal article" date="2012" name="Nature">
        <title>The tomato genome sequence provides insights into fleshy fruit evolution.</title>
        <authorList>
            <consortium name="Tomato Genome Consortium"/>
        </authorList>
    </citation>
    <scope>NUCLEOTIDE SEQUENCE [LARGE SCALE GENOMIC DNA]</scope>
    <source>
        <strain evidence="1">cv. Heinz 1706</strain>
    </source>
</reference>
<sequence length="50" mass="5607">MQRIVPAARWKLYFKAVTAMLMSRRFSQRHVPLGAIGPYWGSASGQQANA</sequence>
<dbReference type="PaxDb" id="4081-Solyc00g018970.1.1"/>
<dbReference type="EnsemblPlants" id="Solyc00g018970.1.1">
    <property type="protein sequence ID" value="Solyc00g018970.1.1.1.CDS"/>
    <property type="gene ID" value="Solyc00g018970.1"/>
</dbReference>
<dbReference type="Gramene" id="Solyc00g018970.1.1">
    <property type="protein sequence ID" value="Solyc00g018970.1.1.1.CDS"/>
    <property type="gene ID" value="Solyc00g018970.1"/>
</dbReference>
<dbReference type="AlphaFoldDB" id="A0A494G8X3"/>
<evidence type="ECO:0000313" key="1">
    <source>
        <dbReference type="EnsemblPlants" id="Solyc00g018970.1.1.1.CDS"/>
    </source>
</evidence>
<dbReference type="InParanoid" id="A0A494G8X3"/>
<keyword evidence="2" id="KW-1185">Reference proteome</keyword>
<reference evidence="1" key="2">
    <citation type="submission" date="2019-04" db="UniProtKB">
        <authorList>
            <consortium name="EnsemblPlants"/>
        </authorList>
    </citation>
    <scope>IDENTIFICATION</scope>
    <source>
        <strain evidence="1">cv. Heinz 1706</strain>
    </source>
</reference>
<accession>A0A494G8X3</accession>
<organism evidence="1">
    <name type="scientific">Solanum lycopersicum</name>
    <name type="common">Tomato</name>
    <name type="synonym">Lycopersicon esculentum</name>
    <dbReference type="NCBI Taxonomy" id="4081"/>
    <lineage>
        <taxon>Eukaryota</taxon>
        <taxon>Viridiplantae</taxon>
        <taxon>Streptophyta</taxon>
        <taxon>Embryophyta</taxon>
        <taxon>Tracheophyta</taxon>
        <taxon>Spermatophyta</taxon>
        <taxon>Magnoliopsida</taxon>
        <taxon>eudicotyledons</taxon>
        <taxon>Gunneridae</taxon>
        <taxon>Pentapetalae</taxon>
        <taxon>asterids</taxon>
        <taxon>lamiids</taxon>
        <taxon>Solanales</taxon>
        <taxon>Solanaceae</taxon>
        <taxon>Solanoideae</taxon>
        <taxon>Solaneae</taxon>
        <taxon>Solanum</taxon>
        <taxon>Solanum subgen. Lycopersicon</taxon>
    </lineage>
</organism>
<protein>
    <submittedName>
        <fullName evidence="1">Uncharacterized protein</fullName>
    </submittedName>
</protein>
<proteinExistence type="predicted"/>
<dbReference type="Proteomes" id="UP000004994">
    <property type="component" value="Unassembled WGS sequence"/>
</dbReference>